<feature type="non-terminal residue" evidence="2">
    <location>
        <position position="1"/>
    </location>
</feature>
<organism evidence="2 3">
    <name type="scientific">Danaus plexippus plexippus</name>
    <dbReference type="NCBI Taxonomy" id="278856"/>
    <lineage>
        <taxon>Eukaryota</taxon>
        <taxon>Metazoa</taxon>
        <taxon>Ecdysozoa</taxon>
        <taxon>Arthropoda</taxon>
        <taxon>Hexapoda</taxon>
        <taxon>Insecta</taxon>
        <taxon>Pterygota</taxon>
        <taxon>Neoptera</taxon>
        <taxon>Endopterygota</taxon>
        <taxon>Lepidoptera</taxon>
        <taxon>Glossata</taxon>
        <taxon>Ditrysia</taxon>
        <taxon>Papilionoidea</taxon>
        <taxon>Nymphalidae</taxon>
        <taxon>Danainae</taxon>
        <taxon>Danaini</taxon>
        <taxon>Danaina</taxon>
        <taxon>Danaus</taxon>
        <taxon>Danaus</taxon>
    </lineage>
</organism>
<proteinExistence type="predicted"/>
<accession>A0A212FND7</accession>
<evidence type="ECO:0000256" key="1">
    <source>
        <dbReference type="SAM" id="MobiDB-lite"/>
    </source>
</evidence>
<dbReference type="EMBL" id="AGBW02006039">
    <property type="protein sequence ID" value="OWR55247.1"/>
    <property type="molecule type" value="Genomic_DNA"/>
</dbReference>
<evidence type="ECO:0000313" key="2">
    <source>
        <dbReference type="EMBL" id="OWR55247.1"/>
    </source>
</evidence>
<comment type="caution">
    <text evidence="2">The sequence shown here is derived from an EMBL/GenBank/DDBJ whole genome shotgun (WGS) entry which is preliminary data.</text>
</comment>
<reference evidence="2 3" key="1">
    <citation type="journal article" date="2011" name="Cell">
        <title>The monarch butterfly genome yields insights into long-distance migration.</title>
        <authorList>
            <person name="Zhan S."/>
            <person name="Merlin C."/>
            <person name="Boore J.L."/>
            <person name="Reppert S.M."/>
        </authorList>
    </citation>
    <scope>NUCLEOTIDE SEQUENCE [LARGE SCALE GENOMIC DNA]</scope>
    <source>
        <strain evidence="2">F-2</strain>
    </source>
</reference>
<dbReference type="Proteomes" id="UP000007151">
    <property type="component" value="Unassembled WGS sequence"/>
</dbReference>
<dbReference type="AlphaFoldDB" id="A0A212FND7"/>
<keyword evidence="3" id="KW-1185">Reference proteome</keyword>
<sequence>FTMSREINLSPRIKSEVKTLLLHTSYSQRQIAELVDQPLSPKRKGKYGRKRITTPRSDRKIGDIGLQNRKKNG</sequence>
<protein>
    <submittedName>
        <fullName evidence="2">Transposase like protein</fullName>
    </submittedName>
</protein>
<dbReference type="InParanoid" id="A0A212FND7"/>
<gene>
    <name evidence="2" type="ORF">KGM_214326B</name>
</gene>
<name>A0A212FND7_DANPL</name>
<feature type="region of interest" description="Disordered" evidence="1">
    <location>
        <begin position="38"/>
        <end position="73"/>
    </location>
</feature>
<evidence type="ECO:0000313" key="3">
    <source>
        <dbReference type="Proteomes" id="UP000007151"/>
    </source>
</evidence>
<dbReference type="KEGG" id="dpl:KGM_214326B"/>
<feature type="compositionally biased region" description="Basic residues" evidence="1">
    <location>
        <begin position="41"/>
        <end position="53"/>
    </location>
</feature>